<reference evidence="1" key="1">
    <citation type="submission" date="2024-03" db="EMBL/GenBank/DDBJ databases">
        <title>WGS assembly of Saponaria officinalis var. Norfolk2.</title>
        <authorList>
            <person name="Jenkins J."/>
            <person name="Shu S."/>
            <person name="Grimwood J."/>
            <person name="Barry K."/>
            <person name="Goodstein D."/>
            <person name="Schmutz J."/>
            <person name="Leebens-Mack J."/>
            <person name="Osbourn A."/>
        </authorList>
    </citation>
    <scope>NUCLEOTIDE SEQUENCE [LARGE SCALE GENOMIC DNA]</scope>
    <source>
        <strain evidence="1">JIC</strain>
    </source>
</reference>
<keyword evidence="2" id="KW-1185">Reference proteome</keyword>
<proteinExistence type="predicted"/>
<dbReference type="PANTHER" id="PTHR47481:SF40">
    <property type="entry name" value="RETROTRANSPOSON GAG DOMAIN-CONTAINING PROTEIN"/>
    <property type="match status" value="1"/>
</dbReference>
<dbReference type="AlphaFoldDB" id="A0AAW1MTM3"/>
<dbReference type="PANTHER" id="PTHR47481">
    <property type="match status" value="1"/>
</dbReference>
<evidence type="ECO:0000313" key="1">
    <source>
        <dbReference type="EMBL" id="KAK9748712.1"/>
    </source>
</evidence>
<gene>
    <name evidence="1" type="ORF">RND81_02G075000</name>
</gene>
<comment type="caution">
    <text evidence="1">The sequence shown here is derived from an EMBL/GenBank/DDBJ whole genome shotgun (WGS) entry which is preliminary data.</text>
</comment>
<organism evidence="1 2">
    <name type="scientific">Saponaria officinalis</name>
    <name type="common">Common soapwort</name>
    <name type="synonym">Lychnis saponaria</name>
    <dbReference type="NCBI Taxonomy" id="3572"/>
    <lineage>
        <taxon>Eukaryota</taxon>
        <taxon>Viridiplantae</taxon>
        <taxon>Streptophyta</taxon>
        <taxon>Embryophyta</taxon>
        <taxon>Tracheophyta</taxon>
        <taxon>Spermatophyta</taxon>
        <taxon>Magnoliopsida</taxon>
        <taxon>eudicotyledons</taxon>
        <taxon>Gunneridae</taxon>
        <taxon>Pentapetalae</taxon>
        <taxon>Caryophyllales</taxon>
        <taxon>Caryophyllaceae</taxon>
        <taxon>Caryophylleae</taxon>
        <taxon>Saponaria</taxon>
    </lineage>
</organism>
<evidence type="ECO:0000313" key="2">
    <source>
        <dbReference type="Proteomes" id="UP001443914"/>
    </source>
</evidence>
<sequence>MTNTDSNAVNGAPGKPNLHPVYSVTNILNKVRMLDGVKVSYSAWVKLFTLHARGYKVLHHIDGTKPPPETDATYASWCEIDAHVLQWIYGSVSDEILPRILEADSTAHEA</sequence>
<name>A0AAW1MTM3_SAPOF</name>
<dbReference type="Proteomes" id="UP001443914">
    <property type="component" value="Unassembled WGS sequence"/>
</dbReference>
<accession>A0AAW1MTM3</accession>
<dbReference type="EMBL" id="JBDFQZ010000002">
    <property type="protein sequence ID" value="KAK9748712.1"/>
    <property type="molecule type" value="Genomic_DNA"/>
</dbReference>
<protein>
    <submittedName>
        <fullName evidence="1">Uncharacterized protein</fullName>
    </submittedName>
</protein>